<proteinExistence type="inferred from homology"/>
<evidence type="ECO:0000256" key="1">
    <source>
        <dbReference type="ARBA" id="ARBA00004046"/>
    </source>
</evidence>
<dbReference type="InterPro" id="IPR009057">
    <property type="entry name" value="Homeodomain-like_sf"/>
</dbReference>
<dbReference type="Pfam" id="PF00249">
    <property type="entry name" value="Myb_DNA-binding"/>
    <property type="match status" value="1"/>
</dbReference>
<dbReference type="PROSITE" id="PS50090">
    <property type="entry name" value="MYB_LIKE"/>
    <property type="match status" value="1"/>
</dbReference>
<evidence type="ECO:0000256" key="2">
    <source>
        <dbReference type="ARBA" id="ARBA00008889"/>
    </source>
</evidence>
<evidence type="ECO:0000256" key="3">
    <source>
        <dbReference type="ARBA" id="ARBA00011117"/>
    </source>
</evidence>
<dbReference type="OrthoDB" id="10262308at2759"/>
<keyword evidence="4 6" id="KW-0963">Cytoplasm</keyword>
<dbReference type="GO" id="GO:0030687">
    <property type="term" value="C:preribosome, large subunit precursor"/>
    <property type="evidence" value="ECO:0007669"/>
    <property type="project" value="TreeGrafter"/>
</dbReference>
<dbReference type="SUPFAM" id="SSF160369">
    <property type="entry name" value="Ribosomal protein L10-like"/>
    <property type="match status" value="1"/>
</dbReference>
<dbReference type="CDD" id="cd00167">
    <property type="entry name" value="SANT"/>
    <property type="match status" value="1"/>
</dbReference>
<dbReference type="EMBL" id="JAANIT010000257">
    <property type="protein sequence ID" value="KAG1549788.1"/>
    <property type="molecule type" value="Genomic_DNA"/>
</dbReference>
<protein>
    <recommendedName>
        <fullName evidence="6">Ribosome assembly factor mrt4</fullName>
    </recommendedName>
</protein>
<dbReference type="Pfam" id="PF17777">
    <property type="entry name" value="RL10P_insert"/>
    <property type="match status" value="1"/>
</dbReference>
<dbReference type="PANTHER" id="PTHR45841:SF1">
    <property type="entry name" value="MRNA TURNOVER PROTEIN 4 HOMOLOG"/>
    <property type="match status" value="1"/>
</dbReference>
<dbReference type="CDD" id="cd05796">
    <property type="entry name" value="Ribosomal_P0_like"/>
    <property type="match status" value="1"/>
</dbReference>
<dbReference type="GO" id="GO:0006364">
    <property type="term" value="P:rRNA processing"/>
    <property type="evidence" value="ECO:0007669"/>
    <property type="project" value="TreeGrafter"/>
</dbReference>
<dbReference type="Proteomes" id="UP000717996">
    <property type="component" value="Unassembled WGS sequence"/>
</dbReference>
<dbReference type="InterPro" id="IPR001790">
    <property type="entry name" value="Ribosomal_uL10"/>
</dbReference>
<dbReference type="InterPro" id="IPR001005">
    <property type="entry name" value="SANT/Myb"/>
</dbReference>
<dbReference type="InterPro" id="IPR043141">
    <property type="entry name" value="Ribosomal_uL10-like_sf"/>
</dbReference>
<evidence type="ECO:0000256" key="6">
    <source>
        <dbReference type="RuleBase" id="RU364039"/>
    </source>
</evidence>
<comment type="similarity">
    <text evidence="2 6">Belongs to the universal ribosomal protein uL10 family.</text>
</comment>
<dbReference type="Gene3D" id="3.90.105.20">
    <property type="match status" value="1"/>
</dbReference>
<evidence type="ECO:0000313" key="8">
    <source>
        <dbReference type="EMBL" id="KAG1549788.1"/>
    </source>
</evidence>
<dbReference type="Pfam" id="PF00466">
    <property type="entry name" value="Ribosomal_L10"/>
    <property type="match status" value="1"/>
</dbReference>
<dbReference type="FunFam" id="3.30.70.1730:FF:000005">
    <property type="entry name" value="Ribosome assembly factor mrt4"/>
    <property type="match status" value="1"/>
</dbReference>
<name>A0A9P6YIX9_RHIOR</name>
<dbReference type="InterPro" id="IPR043164">
    <property type="entry name" value="Ribosomal_uL10-like_insert_sf"/>
</dbReference>
<evidence type="ECO:0000259" key="7">
    <source>
        <dbReference type="PROSITE" id="PS50090"/>
    </source>
</evidence>
<dbReference type="Gene3D" id="3.30.70.1730">
    <property type="match status" value="1"/>
</dbReference>
<comment type="caution">
    <text evidence="8">The sequence shown here is derived from an EMBL/GenBank/DDBJ whole genome shotgun (WGS) entry which is preliminary data.</text>
</comment>
<reference evidence="8" key="1">
    <citation type="journal article" date="2020" name="Microb. Genom.">
        <title>Genetic diversity of clinical and environmental Mucorales isolates obtained from an investigation of mucormycosis cases among solid organ transplant recipients.</title>
        <authorList>
            <person name="Nguyen M.H."/>
            <person name="Kaul D."/>
            <person name="Muto C."/>
            <person name="Cheng S.J."/>
            <person name="Richter R.A."/>
            <person name="Bruno V.M."/>
            <person name="Liu G."/>
            <person name="Beyhan S."/>
            <person name="Sundermann A.J."/>
            <person name="Mounaud S."/>
            <person name="Pasculle A.W."/>
            <person name="Nierman W.C."/>
            <person name="Driscoll E."/>
            <person name="Cumbie R."/>
            <person name="Clancy C.J."/>
            <person name="Dupont C.L."/>
        </authorList>
    </citation>
    <scope>NUCLEOTIDE SEQUENCE</scope>
    <source>
        <strain evidence="8">GL16</strain>
    </source>
</reference>
<dbReference type="InterPro" id="IPR040637">
    <property type="entry name" value="Ribosomal_uL10-like_insert"/>
</dbReference>
<dbReference type="GO" id="GO:0005737">
    <property type="term" value="C:cytoplasm"/>
    <property type="evidence" value="ECO:0007669"/>
    <property type="project" value="UniProtKB-SubCell"/>
</dbReference>
<dbReference type="AlphaFoldDB" id="A0A9P6YIX9"/>
<dbReference type="InterPro" id="IPR033867">
    <property type="entry name" value="Mrt4"/>
</dbReference>
<dbReference type="FunFam" id="3.90.105.20:FF:000003">
    <property type="entry name" value="Ribosome assembly factor mrt4"/>
    <property type="match status" value="1"/>
</dbReference>
<accession>A0A9P6YIX9</accession>
<dbReference type="GO" id="GO:0000027">
    <property type="term" value="P:ribosomal large subunit assembly"/>
    <property type="evidence" value="ECO:0007669"/>
    <property type="project" value="InterPro"/>
</dbReference>
<dbReference type="Gene3D" id="1.10.10.60">
    <property type="entry name" value="Homeodomain-like"/>
    <property type="match status" value="1"/>
</dbReference>
<evidence type="ECO:0000313" key="9">
    <source>
        <dbReference type="Proteomes" id="UP000717996"/>
    </source>
</evidence>
<dbReference type="GO" id="GO:0003723">
    <property type="term" value="F:RNA binding"/>
    <property type="evidence" value="ECO:0007669"/>
    <property type="project" value="TreeGrafter"/>
</dbReference>
<evidence type="ECO:0000256" key="5">
    <source>
        <dbReference type="ARBA" id="ARBA00023242"/>
    </source>
</evidence>
<comment type="subcellular location">
    <subcellularLocation>
        <location evidence="6">Cytoplasm</location>
    </subcellularLocation>
    <subcellularLocation>
        <location evidence="6">Nucleus</location>
        <location evidence="6">Nucleolus</location>
    </subcellularLocation>
</comment>
<dbReference type="GO" id="GO:0005730">
    <property type="term" value="C:nucleolus"/>
    <property type="evidence" value="ECO:0007669"/>
    <property type="project" value="UniProtKB-SubCell"/>
</dbReference>
<comment type="subunit">
    <text evidence="3 6">Associates with the pre-60S ribosomal particle.</text>
</comment>
<keyword evidence="5 6" id="KW-0539">Nucleus</keyword>
<dbReference type="InterPro" id="IPR051742">
    <property type="entry name" value="Ribosome_Assembly_uL10"/>
</dbReference>
<gene>
    <name evidence="8" type="ORF">G6F51_002837</name>
</gene>
<evidence type="ECO:0000256" key="4">
    <source>
        <dbReference type="ARBA" id="ARBA00022490"/>
    </source>
</evidence>
<sequence>MPKSKRSTVVSLTKTDKKGREGKEKLINDVQECVDNYSYLYLFSVKDMRNTFLKEIRNDFKDSRFFYGKNRVMAKGLGTSPETEYKEGLSGIAKDLSNEVGMLFTNKDPKEVQSYFDEFVHPDYARSGAIATQTVTLPEGPVKRGADPMPHNMEPLIRSLGMPTSLKNGIVTLLVPYTICTEGETLTTNQAHLLKLFYHQLAEFKVDLISYYHQEKQRLKNIEQNKELLSQLGIDSARTEIAKANPLHSSKTRPAPTIRKVQNKANKKKELVRPIRKSLRLKGEDPQNNEVDDLNVADTLENKAEFSTSNASDHLLAGEEYFDEEIKKKAIRVDGHFRSWVNPIIMHKYGIEASAREAWEKNGGGTFSYADSTGLGKKRKKGTISNAKADALKMFKKNPNQYFYRHNEPGEEQWLHDWSAQEQELFLEIVRQHGCGDKWGLFATYIPHRVGYQCSNFYRQVVLKNGLVFDPNYMILESTLLLEHLYT</sequence>
<comment type="function">
    <text evidence="1 6">Component of the ribosome assembly machinery. Nuclear paralog of the ribosomal protein P0, it binds pre-60S subunits at an early stage of assembly in the nucleolus, and is replaced by P0 in cytoplasmic pre-60S subunits and mature 80S ribosomes.</text>
</comment>
<keyword evidence="6" id="KW-0690">Ribosome biogenesis</keyword>
<dbReference type="GO" id="GO:0000956">
    <property type="term" value="P:nuclear-transcribed mRNA catabolic process"/>
    <property type="evidence" value="ECO:0007669"/>
    <property type="project" value="TreeGrafter"/>
</dbReference>
<dbReference type="SUPFAM" id="SSF46689">
    <property type="entry name" value="Homeodomain-like"/>
    <property type="match status" value="1"/>
</dbReference>
<organism evidence="8 9">
    <name type="scientific">Rhizopus oryzae</name>
    <name type="common">Mucormycosis agent</name>
    <name type="synonym">Rhizopus arrhizus var. delemar</name>
    <dbReference type="NCBI Taxonomy" id="64495"/>
    <lineage>
        <taxon>Eukaryota</taxon>
        <taxon>Fungi</taxon>
        <taxon>Fungi incertae sedis</taxon>
        <taxon>Mucoromycota</taxon>
        <taxon>Mucoromycotina</taxon>
        <taxon>Mucoromycetes</taxon>
        <taxon>Mucorales</taxon>
        <taxon>Mucorineae</taxon>
        <taxon>Rhizopodaceae</taxon>
        <taxon>Rhizopus</taxon>
    </lineage>
</organism>
<dbReference type="PANTHER" id="PTHR45841">
    <property type="entry name" value="MRNA TURNOVER PROTEIN 4 MRTO4"/>
    <property type="match status" value="1"/>
</dbReference>
<feature type="domain" description="Myb-like" evidence="7">
    <location>
        <begin position="418"/>
        <end position="462"/>
    </location>
</feature>